<evidence type="ECO:0000313" key="14">
    <source>
        <dbReference type="EMBL" id="MBW7474425.1"/>
    </source>
</evidence>
<dbReference type="Proteomes" id="UP000812277">
    <property type="component" value="Unassembled WGS sequence"/>
</dbReference>
<evidence type="ECO:0000259" key="13">
    <source>
        <dbReference type="Pfam" id="PF00892"/>
    </source>
</evidence>
<name>A0ABS7D3B6_9BACL</name>
<feature type="transmembrane region" description="Helical" evidence="12">
    <location>
        <begin position="146"/>
        <end position="164"/>
    </location>
</feature>
<feature type="transmembrane region" description="Helical" evidence="12">
    <location>
        <begin position="6"/>
        <end position="24"/>
    </location>
</feature>
<evidence type="ECO:0000256" key="5">
    <source>
        <dbReference type="ARBA" id="ARBA00022519"/>
    </source>
</evidence>
<feature type="transmembrane region" description="Helical" evidence="12">
    <location>
        <begin position="93"/>
        <end position="113"/>
    </location>
</feature>
<accession>A0ABS7D3B6</accession>
<gene>
    <name evidence="14" type="ORF">K0T92_06680</name>
</gene>
<keyword evidence="9 12" id="KW-1133">Transmembrane helix</keyword>
<dbReference type="Pfam" id="PF00892">
    <property type="entry name" value="EamA"/>
    <property type="match status" value="2"/>
</dbReference>
<dbReference type="InterPro" id="IPR000390">
    <property type="entry name" value="Small_drug/metabolite_transptr"/>
</dbReference>
<dbReference type="RefSeq" id="WP_219871670.1">
    <property type="nucleotide sequence ID" value="NZ_JAHZIJ010000003.1"/>
</dbReference>
<dbReference type="PANTHER" id="PTHR30561">
    <property type="entry name" value="SMR FAMILY PROTON-DEPENDENT DRUG EFFLUX TRANSPORTER SUGE"/>
    <property type="match status" value="1"/>
</dbReference>
<evidence type="ECO:0000256" key="10">
    <source>
        <dbReference type="ARBA" id="ARBA00023098"/>
    </source>
</evidence>
<feature type="transmembrane region" description="Helical" evidence="12">
    <location>
        <begin position="58"/>
        <end position="81"/>
    </location>
</feature>
<evidence type="ECO:0000256" key="3">
    <source>
        <dbReference type="ARBA" id="ARBA00022475"/>
    </source>
</evidence>
<organism evidence="14 15">
    <name type="scientific">Paenibacillus oenotherae</name>
    <dbReference type="NCBI Taxonomy" id="1435645"/>
    <lineage>
        <taxon>Bacteria</taxon>
        <taxon>Bacillati</taxon>
        <taxon>Bacillota</taxon>
        <taxon>Bacilli</taxon>
        <taxon>Bacillales</taxon>
        <taxon>Paenibacillaceae</taxon>
        <taxon>Paenibacillus</taxon>
    </lineage>
</organism>
<evidence type="ECO:0000256" key="1">
    <source>
        <dbReference type="ARBA" id="ARBA00004651"/>
    </source>
</evidence>
<feature type="transmembrane region" description="Helical" evidence="12">
    <location>
        <begin position="33"/>
        <end position="52"/>
    </location>
</feature>
<proteinExistence type="inferred from homology"/>
<keyword evidence="4" id="KW-0444">Lipid biosynthesis</keyword>
<feature type="transmembrane region" description="Helical" evidence="12">
    <location>
        <begin position="119"/>
        <end position="139"/>
    </location>
</feature>
<dbReference type="InterPro" id="IPR037185">
    <property type="entry name" value="EmrE-like"/>
</dbReference>
<keyword evidence="10" id="KW-0443">Lipid metabolism</keyword>
<keyword evidence="3" id="KW-1003">Cell membrane</keyword>
<comment type="caution">
    <text evidence="14">The sequence shown here is derived from an EMBL/GenBank/DDBJ whole genome shotgun (WGS) entry which is preliminary data.</text>
</comment>
<keyword evidence="11 12" id="KW-0472">Membrane</keyword>
<keyword evidence="6" id="KW-0441">Lipid A biosynthesis</keyword>
<sequence>MAAHATAISIVILSGMFHATWNTLTKNSGNKNVFLWYSQVIAIVIFLPWAIIDLQSAVFAWEGVLLLAASAAVHGMYILLLARAYIVGDLSQVYPIMRGTSPLLVPLVAVVILGEPLPIGGWIGIAVIVTGIFMISNGFKLREQGAAAAYAFAVGISITLYTVIDKLALEYVQPALLNIVTNVGNLAVLSLFALRSRGMLHEWRTNKRAIVVAGVLAPSGYLLFLFALNLAPLAILAPMREVGTVFATLFAIVLLKEKQGARRIWSSVIITSGIICLGLFG</sequence>
<feature type="transmembrane region" description="Helical" evidence="12">
    <location>
        <begin position="234"/>
        <end position="255"/>
    </location>
</feature>
<keyword evidence="7 12" id="KW-0812">Transmembrane</keyword>
<comment type="subcellular location">
    <subcellularLocation>
        <location evidence="1">Cell membrane</location>
        <topology evidence="1">Multi-pass membrane protein</topology>
    </subcellularLocation>
</comment>
<evidence type="ECO:0000256" key="4">
    <source>
        <dbReference type="ARBA" id="ARBA00022516"/>
    </source>
</evidence>
<comment type="similarity">
    <text evidence="2">Belongs to the EamA transporter family.</text>
</comment>
<dbReference type="InterPro" id="IPR000620">
    <property type="entry name" value="EamA_dom"/>
</dbReference>
<keyword evidence="15" id="KW-1185">Reference proteome</keyword>
<evidence type="ECO:0000256" key="9">
    <source>
        <dbReference type="ARBA" id="ARBA00022989"/>
    </source>
</evidence>
<dbReference type="EMBL" id="JAHZIJ010000003">
    <property type="protein sequence ID" value="MBW7474425.1"/>
    <property type="molecule type" value="Genomic_DNA"/>
</dbReference>
<feature type="transmembrane region" description="Helical" evidence="12">
    <location>
        <begin position="208"/>
        <end position="228"/>
    </location>
</feature>
<feature type="domain" description="EamA" evidence="13">
    <location>
        <begin position="148"/>
        <end position="277"/>
    </location>
</feature>
<evidence type="ECO:0000313" key="15">
    <source>
        <dbReference type="Proteomes" id="UP000812277"/>
    </source>
</evidence>
<evidence type="ECO:0000256" key="7">
    <source>
        <dbReference type="ARBA" id="ARBA00022692"/>
    </source>
</evidence>
<keyword evidence="8" id="KW-0448">Lipopolysaccharide biosynthesis</keyword>
<reference evidence="14 15" key="1">
    <citation type="submission" date="2021-07" db="EMBL/GenBank/DDBJ databases">
        <title>Paenibacillus radiodurans sp. nov., isolated from the southeastern edge of Tengger Desert.</title>
        <authorList>
            <person name="Zhang G."/>
        </authorList>
    </citation>
    <scope>NUCLEOTIDE SEQUENCE [LARGE SCALE GENOMIC DNA]</scope>
    <source>
        <strain evidence="14 15">DT7-4</strain>
    </source>
</reference>
<evidence type="ECO:0000256" key="6">
    <source>
        <dbReference type="ARBA" id="ARBA00022556"/>
    </source>
</evidence>
<evidence type="ECO:0000256" key="2">
    <source>
        <dbReference type="ARBA" id="ARBA00007362"/>
    </source>
</evidence>
<evidence type="ECO:0000256" key="8">
    <source>
        <dbReference type="ARBA" id="ARBA00022985"/>
    </source>
</evidence>
<dbReference type="Gene3D" id="1.10.3730.20">
    <property type="match status" value="2"/>
</dbReference>
<feature type="domain" description="EamA" evidence="13">
    <location>
        <begin position="7"/>
        <end position="136"/>
    </location>
</feature>
<feature type="transmembrane region" description="Helical" evidence="12">
    <location>
        <begin position="176"/>
        <end position="196"/>
    </location>
</feature>
<evidence type="ECO:0000256" key="12">
    <source>
        <dbReference type="SAM" id="Phobius"/>
    </source>
</evidence>
<keyword evidence="5" id="KW-0997">Cell inner membrane</keyword>
<protein>
    <submittedName>
        <fullName evidence="14">DMT family transporter</fullName>
    </submittedName>
</protein>
<evidence type="ECO:0000256" key="11">
    <source>
        <dbReference type="ARBA" id="ARBA00023136"/>
    </source>
</evidence>
<dbReference type="SUPFAM" id="SSF103481">
    <property type="entry name" value="Multidrug resistance efflux transporter EmrE"/>
    <property type="match status" value="2"/>
</dbReference>
<dbReference type="PANTHER" id="PTHR30561:SF9">
    <property type="entry name" value="4-AMINO-4-DEOXY-L-ARABINOSE-PHOSPHOUNDECAPRENOL FLIPPASE SUBUNIT ARNF-RELATED"/>
    <property type="match status" value="1"/>
</dbReference>